<dbReference type="EMBL" id="CP069103">
    <property type="protein sequence ID" value="QSS51170.1"/>
    <property type="molecule type" value="Genomic_DNA"/>
</dbReference>
<protein>
    <submittedName>
        <fullName evidence="1">Uncharacterized protein</fullName>
    </submittedName>
</protein>
<proteinExistence type="predicted"/>
<gene>
    <name evidence="1" type="ORF">I7I53_06420</name>
</gene>
<sequence>MDGKYRESCFACRRDMTRKYYFLGRFNNVRRMRDKVELGKELKMWFEGDCLKMIQLWTKPSQKISKTK</sequence>
<reference evidence="1" key="1">
    <citation type="submission" date="2021-01" db="EMBL/GenBank/DDBJ databases">
        <title>Chromosome-level genome assembly of a human fungal pathogen reveals clustering of transcriptionally co-regulated genes.</title>
        <authorList>
            <person name="Voorhies M."/>
            <person name="Cohen S."/>
            <person name="Shea T.P."/>
            <person name="Petrus S."/>
            <person name="Munoz J.F."/>
            <person name="Poplawski S."/>
            <person name="Goldman W.E."/>
            <person name="Michael T."/>
            <person name="Cuomo C.A."/>
            <person name="Sil A."/>
            <person name="Beyhan S."/>
        </authorList>
    </citation>
    <scope>NUCLEOTIDE SEQUENCE</scope>
    <source>
        <strain evidence="1">H88</strain>
    </source>
</reference>
<accession>A0A8A1LC31</accession>
<organism evidence="1 2">
    <name type="scientific">Ajellomyces capsulatus (strain H88)</name>
    <name type="common">Darling's disease fungus</name>
    <name type="synonym">Histoplasma capsulatum</name>
    <dbReference type="NCBI Taxonomy" id="544711"/>
    <lineage>
        <taxon>Eukaryota</taxon>
        <taxon>Fungi</taxon>
        <taxon>Dikarya</taxon>
        <taxon>Ascomycota</taxon>
        <taxon>Pezizomycotina</taxon>
        <taxon>Eurotiomycetes</taxon>
        <taxon>Eurotiomycetidae</taxon>
        <taxon>Onygenales</taxon>
        <taxon>Ajellomycetaceae</taxon>
        <taxon>Histoplasma</taxon>
    </lineage>
</organism>
<dbReference type="AlphaFoldDB" id="A0A8A1LC31"/>
<evidence type="ECO:0000313" key="2">
    <source>
        <dbReference type="Proteomes" id="UP000663419"/>
    </source>
</evidence>
<dbReference type="VEuPathDB" id="FungiDB:I7I53_06420"/>
<name>A0A8A1LC31_AJEC8</name>
<dbReference type="Proteomes" id="UP000663419">
    <property type="component" value="Chromosome 2"/>
</dbReference>
<evidence type="ECO:0000313" key="1">
    <source>
        <dbReference type="EMBL" id="QSS51170.1"/>
    </source>
</evidence>